<evidence type="ECO:0000313" key="12">
    <source>
        <dbReference type="EMBL" id="MCY0965496.1"/>
    </source>
</evidence>
<evidence type="ECO:0000256" key="8">
    <source>
        <dbReference type="ARBA" id="ARBA00022989"/>
    </source>
</evidence>
<dbReference type="InterPro" id="IPR012902">
    <property type="entry name" value="N_methyl_site"/>
</dbReference>
<dbReference type="NCBIfam" id="TIGR01710">
    <property type="entry name" value="typeII_sec_gspG"/>
    <property type="match status" value="1"/>
</dbReference>
<dbReference type="Pfam" id="PF07963">
    <property type="entry name" value="N_methyl"/>
    <property type="match status" value="1"/>
</dbReference>
<dbReference type="InterPro" id="IPR000983">
    <property type="entry name" value="Bac_GSPG_pilin"/>
</dbReference>
<evidence type="ECO:0000256" key="1">
    <source>
        <dbReference type="ARBA" id="ARBA00004377"/>
    </source>
</evidence>
<keyword evidence="13" id="KW-1185">Reference proteome</keyword>
<evidence type="ECO:0000256" key="10">
    <source>
        <dbReference type="SAM" id="Phobius"/>
    </source>
</evidence>
<dbReference type="NCBIfam" id="TIGR02532">
    <property type="entry name" value="IV_pilin_GFxxxE"/>
    <property type="match status" value="1"/>
</dbReference>
<keyword evidence="4" id="KW-1003">Cell membrane</keyword>
<comment type="caution">
    <text evidence="12">The sequence shown here is derived from an EMBL/GenBank/DDBJ whole genome shotgun (WGS) entry which is preliminary data.</text>
</comment>
<evidence type="ECO:0000259" key="11">
    <source>
        <dbReference type="Pfam" id="PF08334"/>
    </source>
</evidence>
<dbReference type="InterPro" id="IPR013545">
    <property type="entry name" value="T2SS_protein-GspG_C"/>
</dbReference>
<comment type="similarity">
    <text evidence="2">Belongs to the GSP G family.</text>
</comment>
<feature type="transmembrane region" description="Helical" evidence="10">
    <location>
        <begin position="12"/>
        <end position="34"/>
    </location>
</feature>
<dbReference type="PANTHER" id="PTHR30093">
    <property type="entry name" value="GENERAL SECRETION PATHWAY PROTEIN G"/>
    <property type="match status" value="1"/>
</dbReference>
<dbReference type="PRINTS" id="PR00813">
    <property type="entry name" value="BCTERIALGSPG"/>
</dbReference>
<dbReference type="InterPro" id="IPR010054">
    <property type="entry name" value="Type2_sec_GspG"/>
</dbReference>
<dbReference type="PROSITE" id="PS00409">
    <property type="entry name" value="PROKAR_NTER_METHYL"/>
    <property type="match status" value="1"/>
</dbReference>
<evidence type="ECO:0000256" key="4">
    <source>
        <dbReference type="ARBA" id="ARBA00022475"/>
    </source>
</evidence>
<name>A0A9X3IS41_9GAMM</name>
<feature type="domain" description="Type II secretion system protein GspG C-terminal" evidence="11">
    <location>
        <begin position="32"/>
        <end position="139"/>
    </location>
</feature>
<keyword evidence="6" id="KW-0997">Cell inner membrane</keyword>
<protein>
    <recommendedName>
        <fullName evidence="3">Type II secretion system core protein G</fullName>
    </recommendedName>
</protein>
<dbReference type="RefSeq" id="WP_283173707.1">
    <property type="nucleotide sequence ID" value="NZ_JAPNOA010000026.1"/>
</dbReference>
<evidence type="ECO:0000256" key="7">
    <source>
        <dbReference type="ARBA" id="ARBA00022692"/>
    </source>
</evidence>
<dbReference type="EMBL" id="JAPNOA010000026">
    <property type="protein sequence ID" value="MCY0965496.1"/>
    <property type="molecule type" value="Genomic_DNA"/>
</dbReference>
<dbReference type="Pfam" id="PF08334">
    <property type="entry name" value="T2SSG"/>
    <property type="match status" value="1"/>
</dbReference>
<dbReference type="GO" id="GO:0015627">
    <property type="term" value="C:type II protein secretion system complex"/>
    <property type="evidence" value="ECO:0007669"/>
    <property type="project" value="InterPro"/>
</dbReference>
<dbReference type="Proteomes" id="UP001150830">
    <property type="component" value="Unassembled WGS sequence"/>
</dbReference>
<keyword evidence="5" id="KW-0488">Methylation</keyword>
<dbReference type="PANTHER" id="PTHR30093:SF44">
    <property type="entry name" value="TYPE II SECRETION SYSTEM CORE PROTEIN G"/>
    <property type="match status" value="1"/>
</dbReference>
<dbReference type="GO" id="GO:0015628">
    <property type="term" value="P:protein secretion by the type II secretion system"/>
    <property type="evidence" value="ECO:0007669"/>
    <property type="project" value="InterPro"/>
</dbReference>
<organism evidence="12 13">
    <name type="scientific">Parathalassolituus penaei</name>
    <dbReference type="NCBI Taxonomy" id="2997323"/>
    <lineage>
        <taxon>Bacteria</taxon>
        <taxon>Pseudomonadati</taxon>
        <taxon>Pseudomonadota</taxon>
        <taxon>Gammaproteobacteria</taxon>
        <taxon>Oceanospirillales</taxon>
        <taxon>Oceanospirillaceae</taxon>
        <taxon>Parathalassolituus</taxon>
    </lineage>
</organism>
<dbReference type="Gene3D" id="3.30.700.10">
    <property type="entry name" value="Glycoprotein, Type 4 Pilin"/>
    <property type="match status" value="1"/>
</dbReference>
<accession>A0A9X3IS41</accession>
<dbReference type="AlphaFoldDB" id="A0A9X3IS41"/>
<dbReference type="SUPFAM" id="SSF54523">
    <property type="entry name" value="Pili subunits"/>
    <property type="match status" value="1"/>
</dbReference>
<dbReference type="GO" id="GO:0005886">
    <property type="term" value="C:plasma membrane"/>
    <property type="evidence" value="ECO:0007669"/>
    <property type="project" value="UniProtKB-SubCell"/>
</dbReference>
<evidence type="ECO:0000313" key="13">
    <source>
        <dbReference type="Proteomes" id="UP001150830"/>
    </source>
</evidence>
<evidence type="ECO:0000256" key="6">
    <source>
        <dbReference type="ARBA" id="ARBA00022519"/>
    </source>
</evidence>
<dbReference type="InterPro" id="IPR045584">
    <property type="entry name" value="Pilin-like"/>
</dbReference>
<reference evidence="12" key="1">
    <citation type="submission" date="2022-11" db="EMBL/GenBank/DDBJ databases">
        <title>Parathalassolutuus dongxingensis gen. nov., sp. nov., a novel member of family Oceanospirillaceae isolated from a coastal shrimp pond in Guangxi, China.</title>
        <authorList>
            <person name="Chen H."/>
        </authorList>
    </citation>
    <scope>NUCLEOTIDE SEQUENCE</scope>
    <source>
        <strain evidence="12">G-43</strain>
    </source>
</reference>
<evidence type="ECO:0000256" key="3">
    <source>
        <dbReference type="ARBA" id="ARBA00020042"/>
    </source>
</evidence>
<comment type="subcellular location">
    <subcellularLocation>
        <location evidence="1">Cell inner membrane</location>
        <topology evidence="1">Single-pass membrane protein</topology>
    </subcellularLocation>
</comment>
<proteinExistence type="inferred from homology"/>
<evidence type="ECO:0000256" key="2">
    <source>
        <dbReference type="ARBA" id="ARBA00009984"/>
    </source>
</evidence>
<evidence type="ECO:0000256" key="9">
    <source>
        <dbReference type="ARBA" id="ARBA00023136"/>
    </source>
</evidence>
<sequence length="142" mass="15555">MQSRKRNQGFTLLEVMVVLAIIGGIMALVATNILGGATDAQIKTTKSQMKLLESALDMYKLDNFSYPSTEQGLEALVQKPSTSPEPKNYRSGGYLKGTKVPTDAWGNEFLYFFEKGKYEIVSLGADGQEGGEAEYADIVFPE</sequence>
<gene>
    <name evidence="12" type="primary">gspG</name>
    <name evidence="12" type="ORF">OUO13_09875</name>
</gene>
<keyword evidence="8 10" id="KW-1133">Transmembrane helix</keyword>
<keyword evidence="9 10" id="KW-0472">Membrane</keyword>
<keyword evidence="7 10" id="KW-0812">Transmembrane</keyword>
<evidence type="ECO:0000256" key="5">
    <source>
        <dbReference type="ARBA" id="ARBA00022481"/>
    </source>
</evidence>